<dbReference type="AlphaFoldDB" id="A0A7J6UNJ0"/>
<feature type="region of interest" description="Disordered" evidence="1">
    <location>
        <begin position="372"/>
        <end position="424"/>
    </location>
</feature>
<organism evidence="3 4">
    <name type="scientific">Perkinsus olseni</name>
    <name type="common">Perkinsus atlanticus</name>
    <dbReference type="NCBI Taxonomy" id="32597"/>
    <lineage>
        <taxon>Eukaryota</taxon>
        <taxon>Sar</taxon>
        <taxon>Alveolata</taxon>
        <taxon>Perkinsozoa</taxon>
        <taxon>Perkinsea</taxon>
        <taxon>Perkinsida</taxon>
        <taxon>Perkinsidae</taxon>
        <taxon>Perkinsus</taxon>
    </lineage>
</organism>
<feature type="non-terminal residue" evidence="3">
    <location>
        <position position="1"/>
    </location>
</feature>
<dbReference type="Proteomes" id="UP000574390">
    <property type="component" value="Unassembled WGS sequence"/>
</dbReference>
<gene>
    <name evidence="2" type="ORF">FOZ62_011725</name>
    <name evidence="3" type="ORF">FOZ63_011634</name>
</gene>
<dbReference type="Proteomes" id="UP000553632">
    <property type="component" value="Unassembled WGS sequence"/>
</dbReference>
<feature type="compositionally biased region" description="Low complexity" evidence="1">
    <location>
        <begin position="397"/>
        <end position="411"/>
    </location>
</feature>
<comment type="caution">
    <text evidence="3">The sequence shown here is derived from an EMBL/GenBank/DDBJ whole genome shotgun (WGS) entry which is preliminary data.</text>
</comment>
<evidence type="ECO:0000313" key="2">
    <source>
        <dbReference type="EMBL" id="KAF4700186.1"/>
    </source>
</evidence>
<dbReference type="EMBL" id="JABANM010034101">
    <property type="protein sequence ID" value="KAF4700186.1"/>
    <property type="molecule type" value="Genomic_DNA"/>
</dbReference>
<evidence type="ECO:0000256" key="1">
    <source>
        <dbReference type="SAM" id="MobiDB-lite"/>
    </source>
</evidence>
<protein>
    <submittedName>
        <fullName evidence="3">Uncharacterized protein</fullName>
    </submittedName>
</protein>
<keyword evidence="4" id="KW-1185">Reference proteome</keyword>
<proteinExistence type="predicted"/>
<accession>A0A7J6UNJ0</accession>
<dbReference type="EMBL" id="JABANO010000975">
    <property type="protein sequence ID" value="KAF4758792.1"/>
    <property type="molecule type" value="Genomic_DNA"/>
</dbReference>
<evidence type="ECO:0000313" key="3">
    <source>
        <dbReference type="EMBL" id="KAF4758792.1"/>
    </source>
</evidence>
<evidence type="ECO:0000313" key="4">
    <source>
        <dbReference type="Proteomes" id="UP000553632"/>
    </source>
</evidence>
<reference evidence="4 5" key="1">
    <citation type="submission" date="2020-04" db="EMBL/GenBank/DDBJ databases">
        <title>Perkinsus olseni comparative genomics.</title>
        <authorList>
            <person name="Bogema D.R."/>
        </authorList>
    </citation>
    <scope>NUCLEOTIDE SEQUENCE [LARGE SCALE GENOMIC DNA]</scope>
    <source>
        <strain evidence="2">ATCC PRA-205</strain>
        <strain evidence="3 4">ATCC PRA-207</strain>
    </source>
</reference>
<sequence>DYEAKFHVREGLATPKDILAFVCDRFGLSTSADDTGTLLVGLDFGGGTTKAVVKPYGVSGGHGCLVALNKAKDSRDVTAGIVAELQPLAQRFKLLYTADNKELQFLSGTSSNACWLCSAVEKRSNNRWVYPLTREERRWPKAEEWARSYREKCDRLKRPPAHVNGQKSQPLVSEESLLLPWLHILMGLCRNVFDHMIRRGASRQDLEQLLSERLHIVPTKPIAGSTLERTNVLAFTGKDCRKLIKEIETVRGDLLRLPVGGSAYKVLRAIGNVHEALTSSHAQELVEASIANFRKEYVDGGFNPSLVVHLLVAHGLELYARHSDQGLRLLTEEFAERIHSQVNTLVATSQLKGDLLKQISFWNWQYSSSQVEECHTPSPRPKRARPAAKRLSPQVALSGLSSMPSSNPSDSRAVDPDYAGLSDE</sequence>
<name>A0A7J6UNJ0_PEROL</name>
<evidence type="ECO:0000313" key="5">
    <source>
        <dbReference type="Proteomes" id="UP000574390"/>
    </source>
</evidence>